<proteinExistence type="predicted"/>
<reference evidence="2" key="1">
    <citation type="submission" date="2014-09" db="EMBL/GenBank/DDBJ databases">
        <authorList>
            <person name="Magalhaes I.L.F."/>
            <person name="Oliveira U."/>
            <person name="Santos F.R."/>
            <person name="Vidigal T.H.D.A."/>
            <person name="Brescovit A.D."/>
            <person name="Santos A.J."/>
        </authorList>
    </citation>
    <scope>NUCLEOTIDE SEQUENCE</scope>
    <source>
        <tissue evidence="2">Shoot tissue taken approximately 20 cm above the soil surface</tissue>
    </source>
</reference>
<dbReference type="AlphaFoldDB" id="A0A0A9F5V2"/>
<sequence>MDQPAPGCGYSQAAQPLHGPDGDLHAGLAVPPHGADEVVRALAELHLVPPAPQHLGAPGHHAAPVRRRVHDRHVVHRLVVVEHQLVAGAEGPPLGPSSDVELPPAVVADHVRCRRLGERGGVHHE</sequence>
<organism evidence="2">
    <name type="scientific">Arundo donax</name>
    <name type="common">Giant reed</name>
    <name type="synonym">Donax arundinaceus</name>
    <dbReference type="NCBI Taxonomy" id="35708"/>
    <lineage>
        <taxon>Eukaryota</taxon>
        <taxon>Viridiplantae</taxon>
        <taxon>Streptophyta</taxon>
        <taxon>Embryophyta</taxon>
        <taxon>Tracheophyta</taxon>
        <taxon>Spermatophyta</taxon>
        <taxon>Magnoliopsida</taxon>
        <taxon>Liliopsida</taxon>
        <taxon>Poales</taxon>
        <taxon>Poaceae</taxon>
        <taxon>PACMAD clade</taxon>
        <taxon>Arundinoideae</taxon>
        <taxon>Arundineae</taxon>
        <taxon>Arundo</taxon>
    </lineage>
</organism>
<protein>
    <submittedName>
        <fullName evidence="2">Uncharacterized protein</fullName>
    </submittedName>
</protein>
<evidence type="ECO:0000256" key="1">
    <source>
        <dbReference type="SAM" id="MobiDB-lite"/>
    </source>
</evidence>
<reference evidence="2" key="2">
    <citation type="journal article" date="2015" name="Data Brief">
        <title>Shoot transcriptome of the giant reed, Arundo donax.</title>
        <authorList>
            <person name="Barrero R.A."/>
            <person name="Guerrero F.D."/>
            <person name="Moolhuijzen P."/>
            <person name="Goolsby J.A."/>
            <person name="Tidwell J."/>
            <person name="Bellgard S.E."/>
            <person name="Bellgard M.I."/>
        </authorList>
    </citation>
    <scope>NUCLEOTIDE SEQUENCE</scope>
    <source>
        <tissue evidence="2">Shoot tissue taken approximately 20 cm above the soil surface</tissue>
    </source>
</reference>
<evidence type="ECO:0000313" key="2">
    <source>
        <dbReference type="EMBL" id="JAE03623.1"/>
    </source>
</evidence>
<name>A0A0A9F5V2_ARUDO</name>
<accession>A0A0A9F5V2</accession>
<feature type="region of interest" description="Disordered" evidence="1">
    <location>
        <begin position="1"/>
        <end position="28"/>
    </location>
</feature>
<dbReference type="EMBL" id="GBRH01194273">
    <property type="protein sequence ID" value="JAE03623.1"/>
    <property type="molecule type" value="Transcribed_RNA"/>
</dbReference>